<evidence type="ECO:0000313" key="2">
    <source>
        <dbReference type="EMBL" id="KAL0565790.1"/>
    </source>
</evidence>
<keyword evidence="4" id="KW-1185">Reference proteome</keyword>
<reference evidence="2 4" key="1">
    <citation type="submission" date="2024-02" db="EMBL/GenBank/DDBJ databases">
        <title>A draft genome for the cacao thread blight pathogen Marasmius crinis-equi.</title>
        <authorList>
            <person name="Cohen S.P."/>
            <person name="Baruah I.K."/>
            <person name="Amoako-Attah I."/>
            <person name="Bukari Y."/>
            <person name="Meinhardt L.W."/>
            <person name="Bailey B.A."/>
        </authorList>
    </citation>
    <scope>NUCLEOTIDE SEQUENCE [LARGE SCALE GENOMIC DNA]</scope>
    <source>
        <strain evidence="2 4">GH-76</strain>
    </source>
</reference>
<evidence type="ECO:0000313" key="4">
    <source>
        <dbReference type="Proteomes" id="UP001465976"/>
    </source>
</evidence>
<accession>A0ABR3ESB7</accession>
<protein>
    <submittedName>
        <fullName evidence="2">Uncharacterized protein</fullName>
    </submittedName>
</protein>
<gene>
    <name evidence="3" type="ORF">V5O48_013894</name>
    <name evidence="2" type="ORF">V5O48_016227</name>
</gene>
<feature type="compositionally biased region" description="Polar residues" evidence="1">
    <location>
        <begin position="151"/>
        <end position="163"/>
    </location>
</feature>
<dbReference type="EMBL" id="JBAHYK010002120">
    <property type="protein sequence ID" value="KAL0565790.1"/>
    <property type="molecule type" value="Genomic_DNA"/>
</dbReference>
<proteinExistence type="predicted"/>
<evidence type="ECO:0000256" key="1">
    <source>
        <dbReference type="SAM" id="MobiDB-lite"/>
    </source>
</evidence>
<name>A0ABR3ESB7_9AGAR</name>
<organism evidence="2 4">
    <name type="scientific">Marasmius crinis-equi</name>
    <dbReference type="NCBI Taxonomy" id="585013"/>
    <lineage>
        <taxon>Eukaryota</taxon>
        <taxon>Fungi</taxon>
        <taxon>Dikarya</taxon>
        <taxon>Basidiomycota</taxon>
        <taxon>Agaricomycotina</taxon>
        <taxon>Agaricomycetes</taxon>
        <taxon>Agaricomycetidae</taxon>
        <taxon>Agaricales</taxon>
        <taxon>Marasmiineae</taxon>
        <taxon>Marasmiaceae</taxon>
        <taxon>Marasmius</taxon>
    </lineage>
</organism>
<dbReference type="Proteomes" id="UP001465976">
    <property type="component" value="Unassembled WGS sequence"/>
</dbReference>
<dbReference type="EMBL" id="JBAHYK010001414">
    <property type="protein sequence ID" value="KAL0568102.1"/>
    <property type="molecule type" value="Genomic_DNA"/>
</dbReference>
<sequence>MLPLPPSTDGTLDLGPWLREQNHYYWSLDPNGDAVMLDEQRKSLSLPSLTESLCVYHDRYPAEAYEFVQKWQEAKGFDPTTTDFACSMGFPILEILPRDDNRFENVAEVDEGDSPLGTQYEDMVVESIVDRRVSAHGSLSSPFAQSEMDVDTNTTQENMEVDE</sequence>
<comment type="caution">
    <text evidence="2">The sequence shown here is derived from an EMBL/GenBank/DDBJ whole genome shotgun (WGS) entry which is preliminary data.</text>
</comment>
<feature type="region of interest" description="Disordered" evidence="1">
    <location>
        <begin position="139"/>
        <end position="163"/>
    </location>
</feature>
<evidence type="ECO:0000313" key="3">
    <source>
        <dbReference type="EMBL" id="KAL0568102.1"/>
    </source>
</evidence>